<gene>
    <name evidence="7" type="ORF">OCTVUL_1B001688</name>
</gene>
<dbReference type="PANTHER" id="PTHR14186:SF19">
    <property type="entry name" value="INSULIN-LIKE GROWTH FACTOR-BINDING PROTEIN 7"/>
    <property type="match status" value="1"/>
</dbReference>
<evidence type="ECO:0000256" key="3">
    <source>
        <dbReference type="ARBA" id="ARBA00022729"/>
    </source>
</evidence>
<evidence type="ECO:0000313" key="8">
    <source>
        <dbReference type="Proteomes" id="UP001162480"/>
    </source>
</evidence>
<evidence type="ECO:0000256" key="4">
    <source>
        <dbReference type="SAM" id="MobiDB-lite"/>
    </source>
</evidence>
<evidence type="ECO:0000256" key="1">
    <source>
        <dbReference type="ARBA" id="ARBA00004613"/>
    </source>
</evidence>
<dbReference type="SUPFAM" id="SSF48726">
    <property type="entry name" value="Immunoglobulin"/>
    <property type="match status" value="1"/>
</dbReference>
<comment type="subcellular location">
    <subcellularLocation>
        <location evidence="1">Secreted</location>
    </subcellularLocation>
</comment>
<dbReference type="EMBL" id="OX597827">
    <property type="protein sequence ID" value="CAI9732973.1"/>
    <property type="molecule type" value="Genomic_DNA"/>
</dbReference>
<keyword evidence="8" id="KW-1185">Reference proteome</keyword>
<dbReference type="SMART" id="SM00409">
    <property type="entry name" value="IG"/>
    <property type="match status" value="1"/>
</dbReference>
<dbReference type="InterPro" id="IPR013783">
    <property type="entry name" value="Ig-like_fold"/>
</dbReference>
<evidence type="ECO:0000256" key="2">
    <source>
        <dbReference type="ARBA" id="ARBA00022525"/>
    </source>
</evidence>
<dbReference type="GO" id="GO:0009966">
    <property type="term" value="P:regulation of signal transduction"/>
    <property type="evidence" value="ECO:0007669"/>
    <property type="project" value="TreeGrafter"/>
</dbReference>
<dbReference type="GO" id="GO:0005576">
    <property type="term" value="C:extracellular region"/>
    <property type="evidence" value="ECO:0007669"/>
    <property type="project" value="UniProtKB-SubCell"/>
</dbReference>
<dbReference type="GO" id="GO:0001558">
    <property type="term" value="P:regulation of cell growth"/>
    <property type="evidence" value="ECO:0007669"/>
    <property type="project" value="InterPro"/>
</dbReference>
<evidence type="ECO:0000313" key="7">
    <source>
        <dbReference type="EMBL" id="CAI9732973.1"/>
    </source>
</evidence>
<dbReference type="InterPro" id="IPR036179">
    <property type="entry name" value="Ig-like_dom_sf"/>
</dbReference>
<feature type="region of interest" description="Disordered" evidence="4">
    <location>
        <begin position="1"/>
        <end position="38"/>
    </location>
</feature>
<dbReference type="SMART" id="SM00408">
    <property type="entry name" value="IGc2"/>
    <property type="match status" value="1"/>
</dbReference>
<sequence length="199" mass="22091">MGRKISVQLGEPKRDVTGVHCSSPVNEEIDGEDDYEDEEEEHCNPGCIKECARVKRCRAEPIRDSCGCCVCAEDEDPSPAVIKSGPEHTSNRTGGIVVLSCEVMGNPVPNVIWMKTNVNNKTIQVPDDDSSISSLIRGGPEPHEKTAWIQIINVRKVHEADYTCVAFNELGKDKATARIKVKDGEHKKRRTKRRNPDVN</sequence>
<protein>
    <submittedName>
        <fullName evidence="7">Insulin-like growth factor-binding protein-related 1</fullName>
    </submittedName>
</protein>
<proteinExistence type="predicted"/>
<accession>A0AA36BF89</accession>
<feature type="compositionally biased region" description="Acidic residues" evidence="4">
    <location>
        <begin position="27"/>
        <end position="38"/>
    </location>
</feature>
<dbReference type="InterPro" id="IPR003598">
    <property type="entry name" value="Ig_sub2"/>
</dbReference>
<evidence type="ECO:0000259" key="5">
    <source>
        <dbReference type="SMART" id="SM00408"/>
    </source>
</evidence>
<feature type="domain" description="Immunoglobulin subtype 2" evidence="5">
    <location>
        <begin position="92"/>
        <end position="171"/>
    </location>
</feature>
<name>A0AA36BF89_OCTVU</name>
<feature type="domain" description="Immunoglobulin" evidence="6">
    <location>
        <begin position="86"/>
        <end position="182"/>
    </location>
</feature>
<evidence type="ECO:0000259" key="6">
    <source>
        <dbReference type="SMART" id="SM00409"/>
    </source>
</evidence>
<reference evidence="7" key="1">
    <citation type="submission" date="2023-08" db="EMBL/GenBank/DDBJ databases">
        <authorList>
            <person name="Alioto T."/>
            <person name="Alioto T."/>
            <person name="Gomez Garrido J."/>
        </authorList>
    </citation>
    <scope>NUCLEOTIDE SEQUENCE</scope>
</reference>
<dbReference type="InterPro" id="IPR011390">
    <property type="entry name" value="IGFBP_rP_mac25"/>
</dbReference>
<dbReference type="AlphaFoldDB" id="A0AA36BF89"/>
<dbReference type="Gene3D" id="2.60.40.10">
    <property type="entry name" value="Immunoglobulins"/>
    <property type="match status" value="1"/>
</dbReference>
<dbReference type="Proteomes" id="UP001162480">
    <property type="component" value="Chromosome 14"/>
</dbReference>
<dbReference type="InterPro" id="IPR003599">
    <property type="entry name" value="Ig_sub"/>
</dbReference>
<dbReference type="PANTHER" id="PTHR14186">
    <property type="entry name" value="INSULIN-LIKE GROWTH FACTOR BINDING PROTEIN-RELATED"/>
    <property type="match status" value="1"/>
</dbReference>
<dbReference type="Pfam" id="PF13927">
    <property type="entry name" value="Ig_3"/>
    <property type="match status" value="1"/>
</dbReference>
<dbReference type="GO" id="GO:0005520">
    <property type="term" value="F:insulin-like growth factor binding"/>
    <property type="evidence" value="ECO:0007669"/>
    <property type="project" value="InterPro"/>
</dbReference>
<organism evidence="7 8">
    <name type="scientific">Octopus vulgaris</name>
    <name type="common">Common octopus</name>
    <dbReference type="NCBI Taxonomy" id="6645"/>
    <lineage>
        <taxon>Eukaryota</taxon>
        <taxon>Metazoa</taxon>
        <taxon>Spiralia</taxon>
        <taxon>Lophotrochozoa</taxon>
        <taxon>Mollusca</taxon>
        <taxon>Cephalopoda</taxon>
        <taxon>Coleoidea</taxon>
        <taxon>Octopodiformes</taxon>
        <taxon>Octopoda</taxon>
        <taxon>Incirrata</taxon>
        <taxon>Octopodidae</taxon>
        <taxon>Octopus</taxon>
    </lineage>
</organism>
<keyword evidence="2" id="KW-0964">Secreted</keyword>
<keyword evidence="3" id="KW-0732">Signal</keyword>